<feature type="chain" id="PRO_5047525023" evidence="1">
    <location>
        <begin position="19"/>
        <end position="161"/>
    </location>
</feature>
<evidence type="ECO:0000256" key="1">
    <source>
        <dbReference type="SAM" id="SignalP"/>
    </source>
</evidence>
<sequence length="161" mass="16638">MQHIILFGLFALAPMALAAHTVDFDDIPGDCVNPCQSTVNLSQNCDDQTSNDEEYKHCYCGAQGAEQPMNKCASCIKSNMKPGDDDNDAAKLMKDCGWDYAALTTSGRGSMPTATVIIMSSSGGMTTTTAMPSTTTTAGAPRATAVGMGGLLAAGLVAAMI</sequence>
<protein>
    <submittedName>
        <fullName evidence="2">GPI anchored protein</fullName>
    </submittedName>
</protein>
<accession>A0ABR1RDN6</accession>
<dbReference type="EMBL" id="JAQQWI010000016">
    <property type="protein sequence ID" value="KAK8008312.1"/>
    <property type="molecule type" value="Genomic_DNA"/>
</dbReference>
<comment type="caution">
    <text evidence="2">The sequence shown here is derived from an EMBL/GenBank/DDBJ whole genome shotgun (WGS) entry which is preliminary data.</text>
</comment>
<proteinExistence type="predicted"/>
<organism evidence="2 3">
    <name type="scientific">Apiospora marii</name>
    <dbReference type="NCBI Taxonomy" id="335849"/>
    <lineage>
        <taxon>Eukaryota</taxon>
        <taxon>Fungi</taxon>
        <taxon>Dikarya</taxon>
        <taxon>Ascomycota</taxon>
        <taxon>Pezizomycotina</taxon>
        <taxon>Sordariomycetes</taxon>
        <taxon>Xylariomycetidae</taxon>
        <taxon>Amphisphaeriales</taxon>
        <taxon>Apiosporaceae</taxon>
        <taxon>Apiospora</taxon>
    </lineage>
</organism>
<keyword evidence="1" id="KW-0732">Signal</keyword>
<keyword evidence="3" id="KW-1185">Reference proteome</keyword>
<evidence type="ECO:0000313" key="3">
    <source>
        <dbReference type="Proteomes" id="UP001396898"/>
    </source>
</evidence>
<dbReference type="Proteomes" id="UP001396898">
    <property type="component" value="Unassembled WGS sequence"/>
</dbReference>
<gene>
    <name evidence="2" type="ORF">PG991_010863</name>
</gene>
<feature type="signal peptide" evidence="1">
    <location>
        <begin position="1"/>
        <end position="18"/>
    </location>
</feature>
<name>A0ABR1RDN6_9PEZI</name>
<reference evidence="2 3" key="1">
    <citation type="submission" date="2023-01" db="EMBL/GenBank/DDBJ databases">
        <title>Analysis of 21 Apiospora genomes using comparative genomics revels a genus with tremendous synthesis potential of carbohydrate active enzymes and secondary metabolites.</title>
        <authorList>
            <person name="Sorensen T."/>
        </authorList>
    </citation>
    <scope>NUCLEOTIDE SEQUENCE [LARGE SCALE GENOMIC DNA]</scope>
    <source>
        <strain evidence="2 3">CBS 20057</strain>
    </source>
</reference>
<evidence type="ECO:0000313" key="2">
    <source>
        <dbReference type="EMBL" id="KAK8008312.1"/>
    </source>
</evidence>